<evidence type="ECO:0000256" key="7">
    <source>
        <dbReference type="ARBA" id="ARBA00023136"/>
    </source>
</evidence>
<evidence type="ECO:0000259" key="13">
    <source>
        <dbReference type="Pfam" id="PF00593"/>
    </source>
</evidence>
<dbReference type="InterPro" id="IPR037066">
    <property type="entry name" value="Plug_dom_sf"/>
</dbReference>
<dbReference type="GO" id="GO:0009279">
    <property type="term" value="C:cell outer membrane"/>
    <property type="evidence" value="ECO:0007669"/>
    <property type="project" value="UniProtKB-SubCell"/>
</dbReference>
<keyword evidence="2 10" id="KW-0813">Transport</keyword>
<dbReference type="InterPro" id="IPR036942">
    <property type="entry name" value="Beta-barrel_TonB_sf"/>
</dbReference>
<evidence type="ECO:0000259" key="14">
    <source>
        <dbReference type="Pfam" id="PF07715"/>
    </source>
</evidence>
<evidence type="ECO:0000256" key="10">
    <source>
        <dbReference type="PROSITE-ProRule" id="PRU01360"/>
    </source>
</evidence>
<dbReference type="InterPro" id="IPR008969">
    <property type="entry name" value="CarboxyPept-like_regulatory"/>
</dbReference>
<dbReference type="Gene3D" id="2.40.170.20">
    <property type="entry name" value="TonB-dependent receptor, beta-barrel domain"/>
    <property type="match status" value="1"/>
</dbReference>
<evidence type="ECO:0000256" key="2">
    <source>
        <dbReference type="ARBA" id="ARBA00022448"/>
    </source>
</evidence>
<comment type="similarity">
    <text evidence="10 11">Belongs to the TonB-dependent receptor family.</text>
</comment>
<dbReference type="InterPro" id="IPR000531">
    <property type="entry name" value="Beta-barrel_TonB"/>
</dbReference>
<keyword evidence="7 10" id="KW-0472">Membrane</keyword>
<dbReference type="GO" id="GO:0044718">
    <property type="term" value="P:siderophore transmembrane transport"/>
    <property type="evidence" value="ECO:0007669"/>
    <property type="project" value="TreeGrafter"/>
</dbReference>
<keyword evidence="6 11" id="KW-0798">TonB box</keyword>
<evidence type="ECO:0000256" key="8">
    <source>
        <dbReference type="ARBA" id="ARBA00023170"/>
    </source>
</evidence>
<dbReference type="RefSeq" id="WP_133357415.1">
    <property type="nucleotide sequence ID" value="NZ_SMZJ02000012.1"/>
</dbReference>
<dbReference type="PANTHER" id="PTHR30069:SF29">
    <property type="entry name" value="HEMOGLOBIN AND HEMOGLOBIN-HAPTOGLOBIN-BINDING PROTEIN 1-RELATED"/>
    <property type="match status" value="1"/>
</dbReference>
<comment type="caution">
    <text evidence="15">The sequence shown here is derived from an EMBL/GenBank/DDBJ whole genome shotgun (WGS) entry which is preliminary data.</text>
</comment>
<keyword evidence="5" id="KW-0732">Signal</keyword>
<feature type="region of interest" description="Disordered" evidence="12">
    <location>
        <begin position="371"/>
        <end position="393"/>
    </location>
</feature>
<dbReference type="InterPro" id="IPR012910">
    <property type="entry name" value="Plug_dom"/>
</dbReference>
<keyword evidence="16" id="KW-1185">Reference proteome</keyword>
<dbReference type="Pfam" id="PF13715">
    <property type="entry name" value="CarbopepD_reg_2"/>
    <property type="match status" value="1"/>
</dbReference>
<name>A0A562YAL3_9FLAO</name>
<dbReference type="Pfam" id="PF07715">
    <property type="entry name" value="Plug"/>
    <property type="match status" value="1"/>
</dbReference>
<organism evidence="15 16">
    <name type="scientific">Seonamhaeicola sediminis</name>
    <dbReference type="NCBI Taxonomy" id="2528206"/>
    <lineage>
        <taxon>Bacteria</taxon>
        <taxon>Pseudomonadati</taxon>
        <taxon>Bacteroidota</taxon>
        <taxon>Flavobacteriia</taxon>
        <taxon>Flavobacteriales</taxon>
        <taxon>Flavobacteriaceae</taxon>
    </lineage>
</organism>
<dbReference type="InterPro" id="IPR039426">
    <property type="entry name" value="TonB-dep_rcpt-like"/>
</dbReference>
<keyword evidence="4 10" id="KW-0812">Transmembrane</keyword>
<dbReference type="Gene3D" id="2.170.130.10">
    <property type="entry name" value="TonB-dependent receptor, plug domain"/>
    <property type="match status" value="1"/>
</dbReference>
<dbReference type="EMBL" id="SMZJ02000012">
    <property type="protein sequence ID" value="TWO31451.1"/>
    <property type="molecule type" value="Genomic_DNA"/>
</dbReference>
<keyword evidence="3 10" id="KW-1134">Transmembrane beta strand</keyword>
<keyword evidence="9 10" id="KW-0998">Cell outer membrane</keyword>
<dbReference type="SUPFAM" id="SSF56935">
    <property type="entry name" value="Porins"/>
    <property type="match status" value="1"/>
</dbReference>
<dbReference type="Pfam" id="PF00593">
    <property type="entry name" value="TonB_dep_Rec_b-barrel"/>
    <property type="match status" value="1"/>
</dbReference>
<evidence type="ECO:0000313" key="16">
    <source>
        <dbReference type="Proteomes" id="UP000295814"/>
    </source>
</evidence>
<evidence type="ECO:0000256" key="9">
    <source>
        <dbReference type="ARBA" id="ARBA00023237"/>
    </source>
</evidence>
<dbReference type="GO" id="GO:0015344">
    <property type="term" value="F:siderophore uptake transmembrane transporter activity"/>
    <property type="evidence" value="ECO:0007669"/>
    <property type="project" value="TreeGrafter"/>
</dbReference>
<dbReference type="OrthoDB" id="9795928at2"/>
<proteinExistence type="inferred from homology"/>
<sequence length="745" mass="83331">MKHIFNVLLFLAILPIYSQNKLEGIVVDKNNQEPIPSANIYFPQLEKGTSTKENGSFNITNIPNGTHKIVVTYLGYETISLNVSFPDNTMLNIEMIPSVIEMEDIIVSTPFHKLQSENVMKVEQKKISNLNAEGAINLSNGISDFAGVESITTGLGIGKPVIRGLSANRVLVYTQGIRLENQQFGDEHGLGLSSSGIESVEVIKGPASLLYGSDALGGVLYFNPEKFAQSNTTNADISANYFSNTQGFNSNAGVKHSSDNFKFLFRGSVAEHADYKTDAYRVTNTRFTEKDFKAGVGYQATHFKTELRYNVNNSKIGIPEEIDEPSTLVTPLEPFQQITNHVMSSKSTIFFNNSKLDVNFGLTYNNRKEFEEHHHEDEHEEEHEEEHDEHDEEIEKIEEATLHMKLKTFNYDVKYYLPEIGKFETIVGAQGLTQSNINYGEEVLIPNANVNDIGMFATSHIHFTNADIQLGLRFDNRNITVVSVLDKNFNSFNGAIGFKTNLSDNFIARINLATGFRAPNLAELTSDGVHHGTNRYEIGNENLSSEQNFQTDIALEYQTEHVEVFANGFYNLINDYIFLSPNGNEIDGAPVFSYLQGNAKLFGGEFGFHLHPHPLDWLHFESSFETVTGKQENNDFLPLIPANSLTNILRAEFETNTLKNGYAFIKLKSTFRQDNVSNFETPTNSYSLLSAGFGGSFNLFNNEMSFSLSGTNLANSTYIHHLSRLKPDGIFNMGRNVSFAITYSL</sequence>
<feature type="domain" description="TonB-dependent receptor plug" evidence="14">
    <location>
        <begin position="127"/>
        <end position="219"/>
    </location>
</feature>
<reference evidence="15 16" key="2">
    <citation type="submission" date="2019-07" db="EMBL/GenBank/DDBJ databases">
        <title>Seonamhaeicola sp. W255 draft genome.</title>
        <authorList>
            <person name="Zhang X.-Y."/>
            <person name="Zhang R."/>
            <person name="Zhong Y.-L."/>
            <person name="Du Z.-J."/>
        </authorList>
    </citation>
    <scope>NUCLEOTIDE SEQUENCE [LARGE SCALE GENOMIC DNA]</scope>
    <source>
        <strain evidence="15 16">W255</strain>
    </source>
</reference>
<dbReference type="AlphaFoldDB" id="A0A562YAL3"/>
<feature type="domain" description="TonB-dependent receptor-like beta-barrel" evidence="13">
    <location>
        <begin position="230"/>
        <end position="713"/>
    </location>
</feature>
<dbReference type="Gene3D" id="2.60.40.1120">
    <property type="entry name" value="Carboxypeptidase-like, regulatory domain"/>
    <property type="match status" value="1"/>
</dbReference>
<dbReference type="Proteomes" id="UP000295814">
    <property type="component" value="Unassembled WGS sequence"/>
</dbReference>
<evidence type="ECO:0000256" key="3">
    <source>
        <dbReference type="ARBA" id="ARBA00022452"/>
    </source>
</evidence>
<evidence type="ECO:0000256" key="12">
    <source>
        <dbReference type="SAM" id="MobiDB-lite"/>
    </source>
</evidence>
<keyword evidence="8 15" id="KW-0675">Receptor</keyword>
<accession>A0A562YAL3</accession>
<feature type="compositionally biased region" description="Acidic residues" evidence="12">
    <location>
        <begin position="378"/>
        <end position="393"/>
    </location>
</feature>
<dbReference type="SUPFAM" id="SSF49464">
    <property type="entry name" value="Carboxypeptidase regulatory domain-like"/>
    <property type="match status" value="1"/>
</dbReference>
<evidence type="ECO:0000256" key="6">
    <source>
        <dbReference type="ARBA" id="ARBA00023077"/>
    </source>
</evidence>
<reference evidence="15 16" key="1">
    <citation type="submission" date="2019-03" db="EMBL/GenBank/DDBJ databases">
        <authorList>
            <person name="Zhong Y.L."/>
        </authorList>
    </citation>
    <scope>NUCLEOTIDE SEQUENCE [LARGE SCALE GENOMIC DNA]</scope>
    <source>
        <strain evidence="15 16">W255</strain>
    </source>
</reference>
<evidence type="ECO:0000313" key="15">
    <source>
        <dbReference type="EMBL" id="TWO31451.1"/>
    </source>
</evidence>
<dbReference type="PROSITE" id="PS52016">
    <property type="entry name" value="TONB_DEPENDENT_REC_3"/>
    <property type="match status" value="1"/>
</dbReference>
<evidence type="ECO:0000256" key="5">
    <source>
        <dbReference type="ARBA" id="ARBA00022729"/>
    </source>
</evidence>
<evidence type="ECO:0000256" key="4">
    <source>
        <dbReference type="ARBA" id="ARBA00022692"/>
    </source>
</evidence>
<evidence type="ECO:0000256" key="1">
    <source>
        <dbReference type="ARBA" id="ARBA00004571"/>
    </source>
</evidence>
<gene>
    <name evidence="15" type="ORF">E1J38_013635</name>
</gene>
<evidence type="ECO:0000256" key="11">
    <source>
        <dbReference type="RuleBase" id="RU003357"/>
    </source>
</evidence>
<protein>
    <submittedName>
        <fullName evidence="15">TonB-dependent receptor</fullName>
    </submittedName>
</protein>
<dbReference type="PANTHER" id="PTHR30069">
    <property type="entry name" value="TONB-DEPENDENT OUTER MEMBRANE RECEPTOR"/>
    <property type="match status" value="1"/>
</dbReference>
<comment type="subcellular location">
    <subcellularLocation>
        <location evidence="1 10">Cell outer membrane</location>
        <topology evidence="1 10">Multi-pass membrane protein</topology>
    </subcellularLocation>
</comment>